<name>A0ABT9W0H3_9BACI</name>
<keyword evidence="1 3" id="KW-0732">Signal</keyword>
<dbReference type="Proteomes" id="UP001235840">
    <property type="component" value="Unassembled WGS sequence"/>
</dbReference>
<dbReference type="EMBL" id="JAUSTY010000008">
    <property type="protein sequence ID" value="MDQ0166365.1"/>
    <property type="molecule type" value="Genomic_DNA"/>
</dbReference>
<dbReference type="RefSeq" id="WP_307394510.1">
    <property type="nucleotide sequence ID" value="NZ_BAAADK010000020.1"/>
</dbReference>
<reference evidence="5 6" key="1">
    <citation type="submission" date="2023-07" db="EMBL/GenBank/DDBJ databases">
        <title>Genomic Encyclopedia of Type Strains, Phase IV (KMG-IV): sequencing the most valuable type-strain genomes for metagenomic binning, comparative biology and taxonomic classification.</title>
        <authorList>
            <person name="Goeker M."/>
        </authorList>
    </citation>
    <scope>NUCLEOTIDE SEQUENCE [LARGE SCALE GENOMIC DNA]</scope>
    <source>
        <strain evidence="5 6">DSM 12751</strain>
    </source>
</reference>
<accession>A0ABT9W0H3</accession>
<protein>
    <recommendedName>
        <fullName evidence="4">SLH domain-containing protein</fullName>
    </recommendedName>
</protein>
<dbReference type="InterPro" id="IPR001119">
    <property type="entry name" value="SLH_dom"/>
</dbReference>
<evidence type="ECO:0000256" key="3">
    <source>
        <dbReference type="SAM" id="SignalP"/>
    </source>
</evidence>
<evidence type="ECO:0000256" key="1">
    <source>
        <dbReference type="ARBA" id="ARBA00022729"/>
    </source>
</evidence>
<evidence type="ECO:0000256" key="2">
    <source>
        <dbReference type="SAM" id="Coils"/>
    </source>
</evidence>
<feature type="domain" description="SLH" evidence="4">
    <location>
        <begin position="84"/>
        <end position="142"/>
    </location>
</feature>
<keyword evidence="2" id="KW-0175">Coiled coil</keyword>
<keyword evidence="6" id="KW-1185">Reference proteome</keyword>
<evidence type="ECO:0000259" key="4">
    <source>
        <dbReference type="PROSITE" id="PS51272"/>
    </source>
</evidence>
<dbReference type="Gene3D" id="2.60.40.1220">
    <property type="match status" value="4"/>
</dbReference>
<feature type="signal peptide" evidence="3">
    <location>
        <begin position="1"/>
        <end position="23"/>
    </location>
</feature>
<comment type="caution">
    <text evidence="5">The sequence shown here is derived from an EMBL/GenBank/DDBJ whole genome shotgun (WGS) entry which is preliminary data.</text>
</comment>
<evidence type="ECO:0000313" key="6">
    <source>
        <dbReference type="Proteomes" id="UP001235840"/>
    </source>
</evidence>
<proteinExistence type="predicted"/>
<feature type="domain" description="SLH" evidence="4">
    <location>
        <begin position="144"/>
        <end position="207"/>
    </location>
</feature>
<feature type="coiled-coil region" evidence="2">
    <location>
        <begin position="974"/>
        <end position="1065"/>
    </location>
</feature>
<dbReference type="Pfam" id="PF00395">
    <property type="entry name" value="SLH"/>
    <property type="match status" value="3"/>
</dbReference>
<feature type="domain" description="SLH" evidence="4">
    <location>
        <begin position="20"/>
        <end position="83"/>
    </location>
</feature>
<dbReference type="InterPro" id="IPR051465">
    <property type="entry name" value="Cell_Envelope_Struct_Comp"/>
</dbReference>
<organism evidence="5 6">
    <name type="scientific">Caldalkalibacillus horti</name>
    <dbReference type="NCBI Taxonomy" id="77523"/>
    <lineage>
        <taxon>Bacteria</taxon>
        <taxon>Bacillati</taxon>
        <taxon>Bacillota</taxon>
        <taxon>Bacilli</taxon>
        <taxon>Bacillales</taxon>
        <taxon>Bacillaceae</taxon>
        <taxon>Caldalkalibacillus</taxon>
    </lineage>
</organism>
<sequence length="1066" mass="115135">MKKSLVSLLIFALVFTMVAPAFAAVNDIENSHAKEEIEALIEAGIINGYTDGTFKPRNEITRAEVAKILALVLELEEDAEAASVFTDVPAWAAPYVGALVNAEITQGQSETRFGSNVNVSRQELAVFFARAMELYEEAQESDLEVSFSDASSVAAWARGAVALAAEIELVNGFPNGTFGPTQGALRQDVAALSHRFWVGSEEYIERAREVLQAAQPTLEVTGVTATNLKEAVVTFNQDLHEGSIADANFTVKNEAGETTETTATLSEEGNVVVLTVKEQDGHFDNQETYTLTVERVQSASNVAIETTEVEFTAFDRELPEVEEVVVTGPRSFDIIFSEPIKGNEEAQNSAVEVRSENSTIGASQGFEGFGTRTISVELFSDMVDGRTYDVTIRNFVDYADYRNVVTTYELLYEKDETAPVATVTKAEQEYVIVKFNKPVSGLTANHFYHSFSTWRAVGIYKDAKFEQAILPTDKVSTVYVTFYESDEDGEEVAGSRPLPEGNVTFVAAAKHDSNEVKDNWGNNFEETVFELTIAADRVTPEVTDITVRSERVLRVAFNKPVHFNASNIEVLNTDGSRISGVNEVVTAVSNTNSFDVNLGTDLPGRTVLVRITDVEDRTLAGNKLATYTETLTIGDKQAPEVVDVLWETTTDSSGTPIVNETARTIFVVYNESVNSTATARANYKLVDGNNLVTFNGTASFYNDNRIVRLVFTESQWNDLRGTRFSGLQVTNVEDTAGNNLVGQTYSKSRFILKNQYVPAVDSVEAIATDKLQVTFEQFLPVVERGAFTINGQPAAALTLSTNSDGQTVATLTTASNARFEADITGANYTIASGGNGSRVQNIFNVALPTTNEGNEPVVDKIAPTVVDRQVYVDASAGIIEIQFTEALESETFADSGRNGFSVSGGSLTSASLKDGDNSVVVLRGSNFTTNTRISYNGTNITDTANPGNRLASFNYTRALVADDLGAPAPGPTPEEEAREALEDLIADNSTLKASAELLLPADENDYVAEHTALVSAIEAYDTALAAAEDTLDIAEATEGQLETAANNLQSAINALEAAITAVEGLE</sequence>
<gene>
    <name evidence="5" type="ORF">J2S11_002269</name>
</gene>
<dbReference type="PROSITE" id="PS51272">
    <property type="entry name" value="SLH"/>
    <property type="match status" value="3"/>
</dbReference>
<feature type="chain" id="PRO_5046197540" description="SLH domain-containing protein" evidence="3">
    <location>
        <begin position="24"/>
        <end position="1066"/>
    </location>
</feature>
<dbReference type="InterPro" id="IPR014755">
    <property type="entry name" value="Cu-Rt/internalin_Ig-like"/>
</dbReference>
<dbReference type="PANTHER" id="PTHR43308">
    <property type="entry name" value="OUTER MEMBRANE PROTEIN ALPHA-RELATED"/>
    <property type="match status" value="1"/>
</dbReference>
<evidence type="ECO:0000313" key="5">
    <source>
        <dbReference type="EMBL" id="MDQ0166365.1"/>
    </source>
</evidence>